<feature type="compositionally biased region" description="Acidic residues" evidence="1">
    <location>
        <begin position="66"/>
        <end position="79"/>
    </location>
</feature>
<evidence type="ECO:0000256" key="1">
    <source>
        <dbReference type="SAM" id="MobiDB-lite"/>
    </source>
</evidence>
<feature type="compositionally biased region" description="Basic and acidic residues" evidence="1">
    <location>
        <begin position="93"/>
        <end position="102"/>
    </location>
</feature>
<dbReference type="Proteomes" id="UP001174136">
    <property type="component" value="Unassembled WGS sequence"/>
</dbReference>
<reference evidence="2" key="1">
    <citation type="journal article" date="2023" name="Front. Mar. Sci.">
        <title>A new Merluccius polli reference genome to investigate the effects of global change in West African waters.</title>
        <authorList>
            <person name="Mateo J.L."/>
            <person name="Blanco-Fernandez C."/>
            <person name="Garcia-Vazquez E."/>
            <person name="Machado-Schiaffino G."/>
        </authorList>
    </citation>
    <scope>NUCLEOTIDE SEQUENCE</scope>
    <source>
        <strain evidence="2">C29</strain>
        <tissue evidence="2">Fin</tissue>
    </source>
</reference>
<accession>A0AA47PD06</accession>
<keyword evidence="3" id="KW-1185">Reference proteome</keyword>
<sequence length="323" mass="36928">MATVKGFVDKPDATLLIQLTKDQLLELAAHYQLTLSYDSRRKKYMVMSALTASLVEKGIMSKPDNPPEDPHEDSDDAEETPSGGVSPAPTPKSPEHSKREHDFRMQELQVRREELAFRRELKLQELKLQSREQELASQMERVKLQLAAKREGLEIPVSMHQSFDVARNIKLIPLFNEQEVYSSLSIEQGSDYSVVKSTILRAYGLVPEANRLRFRWTDICRVRLRERDALYTLSLRIVFLRQSLCISTNSGLRLEKAAVLADEYVLTHKVGMRDYKPRKNETVKRVNLPSESSSPRPPDSSQNPSAEVKCNYCKKPVTLWQTA</sequence>
<gene>
    <name evidence="2" type="ORF">N1851_002506</name>
</gene>
<feature type="compositionally biased region" description="Low complexity" evidence="1">
    <location>
        <begin position="289"/>
        <end position="305"/>
    </location>
</feature>
<dbReference type="EMBL" id="JAOPHQ010000298">
    <property type="protein sequence ID" value="KAK0155182.1"/>
    <property type="molecule type" value="Genomic_DNA"/>
</dbReference>
<feature type="region of interest" description="Disordered" evidence="1">
    <location>
        <begin position="59"/>
        <end position="102"/>
    </location>
</feature>
<name>A0AA47PD06_MERPO</name>
<organism evidence="2 3">
    <name type="scientific">Merluccius polli</name>
    <name type="common">Benguela hake</name>
    <name type="synonym">Merluccius cadenati</name>
    <dbReference type="NCBI Taxonomy" id="89951"/>
    <lineage>
        <taxon>Eukaryota</taxon>
        <taxon>Metazoa</taxon>
        <taxon>Chordata</taxon>
        <taxon>Craniata</taxon>
        <taxon>Vertebrata</taxon>
        <taxon>Euteleostomi</taxon>
        <taxon>Actinopterygii</taxon>
        <taxon>Neopterygii</taxon>
        <taxon>Teleostei</taxon>
        <taxon>Neoteleostei</taxon>
        <taxon>Acanthomorphata</taxon>
        <taxon>Zeiogadaria</taxon>
        <taxon>Gadariae</taxon>
        <taxon>Gadiformes</taxon>
        <taxon>Gadoidei</taxon>
        <taxon>Merlucciidae</taxon>
        <taxon>Merluccius</taxon>
    </lineage>
</organism>
<evidence type="ECO:0000313" key="3">
    <source>
        <dbReference type="Proteomes" id="UP001174136"/>
    </source>
</evidence>
<proteinExistence type="predicted"/>
<protein>
    <submittedName>
        <fullName evidence="2">Uncharacterized protein</fullName>
    </submittedName>
</protein>
<evidence type="ECO:0000313" key="2">
    <source>
        <dbReference type="EMBL" id="KAK0155182.1"/>
    </source>
</evidence>
<feature type="region of interest" description="Disordered" evidence="1">
    <location>
        <begin position="278"/>
        <end position="307"/>
    </location>
</feature>
<comment type="caution">
    <text evidence="2">The sequence shown here is derived from an EMBL/GenBank/DDBJ whole genome shotgun (WGS) entry which is preliminary data.</text>
</comment>
<dbReference type="AlphaFoldDB" id="A0AA47PD06"/>